<dbReference type="Gene3D" id="3.40.50.1240">
    <property type="entry name" value="Phosphoglycerate mutase-like"/>
    <property type="match status" value="1"/>
</dbReference>
<accession>A0ABM3Y802</accession>
<feature type="region of interest" description="Disordered" evidence="11">
    <location>
        <begin position="1161"/>
        <end position="1220"/>
    </location>
</feature>
<keyword evidence="3 10" id="KW-0963">Cytoplasm</keyword>
<evidence type="ECO:0000256" key="6">
    <source>
        <dbReference type="ARBA" id="ARBA00022777"/>
    </source>
</evidence>
<comment type="similarity">
    <text evidence="2 10">Belongs to the histidine acid phosphatase family. VIP1 subfamily.</text>
</comment>
<feature type="compositionally biased region" description="Polar residues" evidence="11">
    <location>
        <begin position="1174"/>
        <end position="1197"/>
    </location>
</feature>
<dbReference type="InterPro" id="IPR040557">
    <property type="entry name" value="VIP1_N"/>
</dbReference>
<reference evidence="14" key="1">
    <citation type="submission" date="2025-08" db="UniProtKB">
        <authorList>
            <consortium name="RefSeq"/>
        </authorList>
    </citation>
    <scope>IDENTIFICATION</scope>
</reference>
<evidence type="ECO:0000256" key="3">
    <source>
        <dbReference type="ARBA" id="ARBA00022490"/>
    </source>
</evidence>
<dbReference type="InterPro" id="IPR000560">
    <property type="entry name" value="His_Pase_clade-2"/>
</dbReference>
<dbReference type="Gene3D" id="3.30.470.20">
    <property type="entry name" value="ATP-grasp fold, B domain"/>
    <property type="match status" value="1"/>
</dbReference>
<keyword evidence="4 10" id="KW-0808">Transferase</keyword>
<evidence type="ECO:0000313" key="14">
    <source>
        <dbReference type="RefSeq" id="XP_060057202.1"/>
    </source>
</evidence>
<protein>
    <recommendedName>
        <fullName evidence="10">Inositol hexakisphosphate and diphosphoinositol-pentakisphosphate kinase</fullName>
        <ecNumber evidence="10">2.7.4.24</ecNumber>
    </recommendedName>
</protein>
<dbReference type="CDD" id="cd07061">
    <property type="entry name" value="HP_HAP_like"/>
    <property type="match status" value="1"/>
</dbReference>
<dbReference type="Pfam" id="PF18086">
    <property type="entry name" value="PPIP5K2_N"/>
    <property type="match status" value="1"/>
</dbReference>
<dbReference type="PANTHER" id="PTHR12750">
    <property type="entry name" value="DIPHOSPHOINOSITOL PENTAKISPHOSPHATE KINASE"/>
    <property type="match status" value="1"/>
</dbReference>
<keyword evidence="6 10" id="KW-0418">Kinase</keyword>
<evidence type="ECO:0000256" key="5">
    <source>
        <dbReference type="ARBA" id="ARBA00022741"/>
    </source>
</evidence>
<evidence type="ECO:0000259" key="12">
    <source>
        <dbReference type="Pfam" id="PF18086"/>
    </source>
</evidence>
<comment type="function">
    <text evidence="10">Bifunctional inositol kinase that acts in concert with the IP6K kinases to synthesize the diphosphate group-containing inositol pyrophosphates diphosphoinositol pentakisphosphate, PP-InsP5, and bis-diphosphoinositol tetrakisphosphate, (PP)2-InsP4. PP-InsP5 and (PP)2-InsP4, also respectively called InsP7 and InsP8, may regulate a variety of cellular processes, including apoptosis, vesicle trafficking, cytoskeletal dynamics, and exocytosis. Phosphorylates inositol hexakisphosphate (InsP6).</text>
</comment>
<keyword evidence="7 10" id="KW-0067">ATP-binding</keyword>
<dbReference type="PROSITE" id="PS00616">
    <property type="entry name" value="HIS_ACID_PHOSPHAT_1"/>
    <property type="match status" value="1"/>
</dbReference>
<dbReference type="InterPro" id="IPR037446">
    <property type="entry name" value="His_Pase_VIP1"/>
</dbReference>
<dbReference type="GeneID" id="103116860"/>
<dbReference type="Gene3D" id="3.40.50.11950">
    <property type="match status" value="1"/>
</dbReference>
<evidence type="ECO:0000256" key="8">
    <source>
        <dbReference type="ARBA" id="ARBA00033696"/>
    </source>
</evidence>
<evidence type="ECO:0000256" key="9">
    <source>
        <dbReference type="ARBA" id="ARBA00034629"/>
    </source>
</evidence>
<feature type="compositionally biased region" description="Basic residues" evidence="11">
    <location>
        <begin position="957"/>
        <end position="968"/>
    </location>
</feature>
<sequence length="1220" mass="137963">MSETPRFFVGPEDAEINPGNYRHFFHHTDDDEDEEDESPPERQIVVGICSMAKKSKSKPMKEILERISLFKYITVVVFEEEVILNEPVENWPLCDCLISFHSKGFPLDKAVAYAKLRNPFVINDLNMQYLIQDRREVYSILQAEGILLPRYAILNRDPNNPKECNLIEGEDHVEVNGEVFQKPFVEKPVSAEDHNVYIYYPTSAGGGSQRLFRKIGSRSSVYSPESNVRKTGSYIYEEFMPTDGTDVKVYTVGPDYAHAEARKSPALDGKVERDSEGKEVRYPVILNAREKLIAWKVCLAFKQTVCGFDLLRANGQSYVCDVNGFSFVKNSMKYYDDCAKILGNIVMRELAPQFHIPWSIPLEAEDIPIVPTTSGTMMELRCVIAVIRHGDRTPKQKMKMEVRHQKFFDLFEKCDGYKSGKLKLKKPKQLQAMLDISRQLLMELGQNNDSEIEENKSKLEQLKTVLEMYGHFSGINRKVQLTYLPHGCPKTSSEEEDSRREEPSLLLVLKWGGELTPAGRVQAEELGRAFRCMYPGGQGDYAGFPGCGLLRLHSTYRHDLKIYASDEGRVQMTAAAFAKGLLALEGELTPILVQMVKSANMNGLLDSDSDSLSSCQQRVKARLHEILQKDRDFTSEDYEKLTPSGSMSLIKSMHLIKNPVKTCDKVYSLIQSLTSQIRHRMEDPKSSDIQLYHSETLELMLRRWSKLEKDFKTKNGRYDISKIPDIYDCIKYDVQHNSSLKLENTMELYRLSKALADIVIPQEYGITKAEKLEIAKGYCTPLVRKIRSDLQRTQDDDTVNKLHPVYSRGVLSPDRHVRTRLYFTSESHVHSLLSILRYGALCNESKDEQWKRAMDYLNVVNELNYMTQIVIMLYEDPNKDLSSEERFHVELHFSPGAKGCEEDKNLPSGYGYRPASRENEGRRSFKVDDDEPHTSKKDETDRAVLLFKPLVSEPIHIHRKSPLPRSRKITATEEESPLSVSSPEGTGTWLHYTSGVGTGRRRRRSGEQITSSPVSPKSLAFTSSIFGSWQQVVPENANYLRTPRSLVEQKQNPTVGSHCAGLFSTSMLGGSSSAPNLQDYARIHRKKLTSSGCIDGFELYSMVPSICPLETLHNALSLKQVDEFLASIASPSNEVPGKTPENPSTALRSPVMRRKVSLNTYTPAKILPTPPATLKSSKANSKTVTSGPSNSVASYASSRKKSIASKTEMHEQKKTTGKKK</sequence>
<feature type="region of interest" description="Disordered" evidence="11">
    <location>
        <begin position="898"/>
        <end position="941"/>
    </location>
</feature>
<feature type="domain" description="VIP1 N-terminal" evidence="12">
    <location>
        <begin position="44"/>
        <end position="133"/>
    </location>
</feature>
<keyword evidence="13" id="KW-1185">Reference proteome</keyword>
<comment type="catalytic activity">
    <reaction evidence="8">
        <text>5-diphospho-1D-myo-inositol 1,2,3,4,6-pentakisphosphate + ATP + H(+) = 1,5-bis(diphospho)-1D-myo-inositol 2,3,4,6-tetrakisphosphate + ADP</text>
        <dbReference type="Rhea" id="RHEA:10276"/>
        <dbReference type="ChEBI" id="CHEBI:15378"/>
        <dbReference type="ChEBI" id="CHEBI:30616"/>
        <dbReference type="ChEBI" id="CHEBI:58628"/>
        <dbReference type="ChEBI" id="CHEBI:77983"/>
        <dbReference type="ChEBI" id="CHEBI:456216"/>
        <dbReference type="EC" id="2.7.4.24"/>
    </reaction>
    <physiologicalReaction direction="left-to-right" evidence="8">
        <dbReference type="Rhea" id="RHEA:10277"/>
    </physiologicalReaction>
</comment>
<keyword evidence="5 10" id="KW-0547">Nucleotide-binding</keyword>
<dbReference type="GO" id="GO:0016301">
    <property type="term" value="F:kinase activity"/>
    <property type="evidence" value="ECO:0007669"/>
    <property type="project" value="UniProtKB-KW"/>
</dbReference>
<evidence type="ECO:0000313" key="13">
    <source>
        <dbReference type="Proteomes" id="UP001652624"/>
    </source>
</evidence>
<dbReference type="InterPro" id="IPR029033">
    <property type="entry name" value="His_PPase_superfam"/>
</dbReference>
<evidence type="ECO:0000256" key="4">
    <source>
        <dbReference type="ARBA" id="ARBA00022679"/>
    </source>
</evidence>
<dbReference type="EC" id="2.7.4.24" evidence="10"/>
<proteinExistence type="inferred from homology"/>
<dbReference type="SUPFAM" id="SSF53254">
    <property type="entry name" value="Phosphoglycerate mutase-like"/>
    <property type="match status" value="1"/>
</dbReference>
<comment type="subcellular location">
    <subcellularLocation>
        <location evidence="1 10">Cytoplasm</location>
        <location evidence="1 10">Cytosol</location>
    </subcellularLocation>
</comment>
<evidence type="ECO:0000256" key="10">
    <source>
        <dbReference type="RuleBase" id="RU365032"/>
    </source>
</evidence>
<feature type="region of interest" description="Disordered" evidence="11">
    <location>
        <begin position="957"/>
        <end position="1015"/>
    </location>
</feature>
<dbReference type="InterPro" id="IPR033379">
    <property type="entry name" value="Acid_Pase_AS"/>
</dbReference>
<evidence type="ECO:0000256" key="2">
    <source>
        <dbReference type="ARBA" id="ARBA00005609"/>
    </source>
</evidence>
<evidence type="ECO:0000256" key="7">
    <source>
        <dbReference type="ARBA" id="ARBA00022840"/>
    </source>
</evidence>
<dbReference type="PANTHER" id="PTHR12750:SF10">
    <property type="entry name" value="INOSITOL HEXAKISPHOSPHATE AND DIPHOSPHOINOSITOL-PENTAKISPHOSPHATE KINASE 2"/>
    <property type="match status" value="1"/>
</dbReference>
<dbReference type="Pfam" id="PF00328">
    <property type="entry name" value="His_Phos_2"/>
    <property type="match status" value="1"/>
</dbReference>
<evidence type="ECO:0000256" key="11">
    <source>
        <dbReference type="SAM" id="MobiDB-lite"/>
    </source>
</evidence>
<organism evidence="13 14">
    <name type="scientific">Erinaceus europaeus</name>
    <name type="common">Western European hedgehog</name>
    <dbReference type="NCBI Taxonomy" id="9365"/>
    <lineage>
        <taxon>Eukaryota</taxon>
        <taxon>Metazoa</taxon>
        <taxon>Chordata</taxon>
        <taxon>Craniata</taxon>
        <taxon>Vertebrata</taxon>
        <taxon>Euteleostomi</taxon>
        <taxon>Mammalia</taxon>
        <taxon>Eutheria</taxon>
        <taxon>Laurasiatheria</taxon>
        <taxon>Eulipotyphla</taxon>
        <taxon>Erinaceidae</taxon>
        <taxon>Erinaceinae</taxon>
        <taxon>Erinaceus</taxon>
    </lineage>
</organism>
<gene>
    <name evidence="14" type="primary">PPIP5K2</name>
</gene>
<dbReference type="SUPFAM" id="SSF56059">
    <property type="entry name" value="Glutathione synthetase ATP-binding domain-like"/>
    <property type="match status" value="1"/>
</dbReference>
<name>A0ABM3Y802_ERIEU</name>
<feature type="compositionally biased region" description="Basic and acidic residues" evidence="11">
    <location>
        <begin position="915"/>
        <end position="941"/>
    </location>
</feature>
<dbReference type="Proteomes" id="UP001652624">
    <property type="component" value="Chromosome 11"/>
</dbReference>
<evidence type="ECO:0000256" key="1">
    <source>
        <dbReference type="ARBA" id="ARBA00004514"/>
    </source>
</evidence>
<comment type="catalytic activity">
    <reaction evidence="9">
        <text>1D-myo-inositol hexakisphosphate + ATP = 1-diphospho-1D-myo-inositol 2,3,4,5,6-pentakisphosphate + ADP</text>
        <dbReference type="Rhea" id="RHEA:37459"/>
        <dbReference type="ChEBI" id="CHEBI:30616"/>
        <dbReference type="ChEBI" id="CHEBI:58130"/>
        <dbReference type="ChEBI" id="CHEBI:74946"/>
        <dbReference type="ChEBI" id="CHEBI:456216"/>
        <dbReference type="EC" id="2.7.4.24"/>
    </reaction>
    <physiologicalReaction direction="left-to-right" evidence="9">
        <dbReference type="Rhea" id="RHEA:37460"/>
    </physiologicalReaction>
</comment>
<dbReference type="RefSeq" id="XP_060057202.1">
    <property type="nucleotide sequence ID" value="XM_060201219.1"/>
</dbReference>